<name>A0A225V8T6_9STRA</name>
<dbReference type="AlphaFoldDB" id="A0A225V8T6"/>
<accession>A0A225V8T6</accession>
<keyword evidence="3" id="KW-1185">Reference proteome</keyword>
<dbReference type="Proteomes" id="UP000198211">
    <property type="component" value="Unassembled WGS sequence"/>
</dbReference>
<organism evidence="2 3">
    <name type="scientific">Phytophthora megakarya</name>
    <dbReference type="NCBI Taxonomy" id="4795"/>
    <lineage>
        <taxon>Eukaryota</taxon>
        <taxon>Sar</taxon>
        <taxon>Stramenopiles</taxon>
        <taxon>Oomycota</taxon>
        <taxon>Peronosporomycetes</taxon>
        <taxon>Peronosporales</taxon>
        <taxon>Peronosporaceae</taxon>
        <taxon>Phytophthora</taxon>
    </lineage>
</organism>
<evidence type="ECO:0000256" key="1">
    <source>
        <dbReference type="SAM" id="Phobius"/>
    </source>
</evidence>
<dbReference type="EMBL" id="NBNE01006609">
    <property type="protein sequence ID" value="OWZ01783.1"/>
    <property type="molecule type" value="Genomic_DNA"/>
</dbReference>
<dbReference type="OrthoDB" id="67499at2759"/>
<comment type="caution">
    <text evidence="2">The sequence shown here is derived from an EMBL/GenBank/DDBJ whole genome shotgun (WGS) entry which is preliminary data.</text>
</comment>
<keyword evidence="1" id="KW-1133">Transmembrane helix</keyword>
<dbReference type="InterPro" id="IPR052050">
    <property type="entry name" value="SecEffector_AnkRepeat"/>
</dbReference>
<keyword evidence="1" id="KW-0472">Membrane</keyword>
<evidence type="ECO:0000313" key="2">
    <source>
        <dbReference type="EMBL" id="OWZ01783.1"/>
    </source>
</evidence>
<feature type="transmembrane region" description="Helical" evidence="1">
    <location>
        <begin position="81"/>
        <end position="100"/>
    </location>
</feature>
<reference evidence="3" key="1">
    <citation type="submission" date="2017-03" db="EMBL/GenBank/DDBJ databases">
        <title>Phytopthora megakarya and P. palmivora, two closely related causual agents of cacao black pod achieved similar genome size and gene model numbers by different mechanisms.</title>
        <authorList>
            <person name="Ali S."/>
            <person name="Shao J."/>
            <person name="Larry D.J."/>
            <person name="Kronmiller B."/>
            <person name="Shen D."/>
            <person name="Strem M.D."/>
            <person name="Melnick R.L."/>
            <person name="Guiltinan M.J."/>
            <person name="Tyler B.M."/>
            <person name="Meinhardt L.W."/>
            <person name="Bailey B.A."/>
        </authorList>
    </citation>
    <scope>NUCLEOTIDE SEQUENCE [LARGE SCALE GENOMIC DNA]</scope>
    <source>
        <strain evidence="3">zdho120</strain>
    </source>
</reference>
<dbReference type="PANTHER" id="PTHR46586">
    <property type="entry name" value="ANKYRIN REPEAT-CONTAINING PROTEIN"/>
    <property type="match status" value="1"/>
</dbReference>
<proteinExistence type="predicted"/>
<evidence type="ECO:0000313" key="3">
    <source>
        <dbReference type="Proteomes" id="UP000198211"/>
    </source>
</evidence>
<keyword evidence="1" id="KW-0812">Transmembrane</keyword>
<gene>
    <name evidence="2" type="ORF">PHMEG_00026768</name>
</gene>
<dbReference type="STRING" id="4795.A0A225V8T6"/>
<dbReference type="PANTHER" id="PTHR46586:SF3">
    <property type="entry name" value="ANKYRIN REPEAT-CONTAINING PROTEIN"/>
    <property type="match status" value="1"/>
</dbReference>
<protein>
    <submittedName>
        <fullName evidence="2">Uncharacterized protein</fullName>
    </submittedName>
</protein>
<sequence>MLAMERTAGAGHLDIIKWLSDHRSEGLVAYTPEGGRKGALPLQWTQQLEMVPSISSNGFMNTRSEGCTTAARDRAAGNGHLEVVVAFVSVVFVVTASAALRDMLRHLDT</sequence>